<evidence type="ECO:0000313" key="2">
    <source>
        <dbReference type="EMBL" id="NHO67152.1"/>
    </source>
</evidence>
<proteinExistence type="predicted"/>
<feature type="chain" id="PRO_5039370622" description="Lipoprotein" evidence="1">
    <location>
        <begin position="23"/>
        <end position="86"/>
    </location>
</feature>
<comment type="caution">
    <text evidence="2">The sequence shown here is derived from an EMBL/GenBank/DDBJ whole genome shotgun (WGS) entry which is preliminary data.</text>
</comment>
<sequence length="86" mass="9381">MKTSALKLAAVCASLLTLMACANYRDYPRGESLASITELQTANPRGFEGEKEGLDAYKAENALQVYRGDVGQPTTIKQEAQARKQE</sequence>
<evidence type="ECO:0000313" key="3">
    <source>
        <dbReference type="Proteomes" id="UP000787472"/>
    </source>
</evidence>
<keyword evidence="1" id="KW-0732">Signal</keyword>
<reference evidence="2" key="1">
    <citation type="submission" date="2020-03" db="EMBL/GenBank/DDBJ databases">
        <authorList>
            <person name="Guo F."/>
        </authorList>
    </citation>
    <scope>NUCLEOTIDE SEQUENCE</scope>
    <source>
        <strain evidence="2">JCM 30134</strain>
    </source>
</reference>
<name>A0A9E5MMW8_9GAMM</name>
<protein>
    <recommendedName>
        <fullName evidence="4">Lipoprotein</fullName>
    </recommendedName>
</protein>
<dbReference type="EMBL" id="JAAONZ010000014">
    <property type="protein sequence ID" value="NHO67152.1"/>
    <property type="molecule type" value="Genomic_DNA"/>
</dbReference>
<organism evidence="2 3">
    <name type="scientific">Pseudomaricurvus hydrocarbonicus</name>
    <dbReference type="NCBI Taxonomy" id="1470433"/>
    <lineage>
        <taxon>Bacteria</taxon>
        <taxon>Pseudomonadati</taxon>
        <taxon>Pseudomonadota</taxon>
        <taxon>Gammaproteobacteria</taxon>
        <taxon>Cellvibrionales</taxon>
        <taxon>Cellvibrionaceae</taxon>
        <taxon>Pseudomaricurvus</taxon>
    </lineage>
</organism>
<accession>A0A9E5MMW8</accession>
<gene>
    <name evidence="2" type="ORF">G8770_16510</name>
</gene>
<feature type="signal peptide" evidence="1">
    <location>
        <begin position="1"/>
        <end position="22"/>
    </location>
</feature>
<dbReference type="RefSeq" id="WP_167189299.1">
    <property type="nucleotide sequence ID" value="NZ_JAAONZ010000014.1"/>
</dbReference>
<keyword evidence="3" id="KW-1185">Reference proteome</keyword>
<dbReference type="PROSITE" id="PS51257">
    <property type="entry name" value="PROKAR_LIPOPROTEIN"/>
    <property type="match status" value="1"/>
</dbReference>
<evidence type="ECO:0000256" key="1">
    <source>
        <dbReference type="SAM" id="SignalP"/>
    </source>
</evidence>
<dbReference type="AlphaFoldDB" id="A0A9E5MMW8"/>
<evidence type="ECO:0008006" key="4">
    <source>
        <dbReference type="Google" id="ProtNLM"/>
    </source>
</evidence>
<dbReference type="Proteomes" id="UP000787472">
    <property type="component" value="Unassembled WGS sequence"/>
</dbReference>